<dbReference type="Proteomes" id="UP001162992">
    <property type="component" value="Chromosome 12"/>
</dbReference>
<accession>A0ACC2C2E7</accession>
<sequence length="108" mass="12776">MDAMYDQRMVQQHAFQSWQNSSENFSRICRRSYICMSKEEKVTAFDGQRLFCSDLESPRGNENDSAKVKFGDEGHYKIKNGFIQLYDTKQKIGKLRVTQRPTWRRLNA</sequence>
<organism evidence="1 2">
    <name type="scientific">Diphasiastrum complanatum</name>
    <name type="common">Issler's clubmoss</name>
    <name type="synonym">Lycopodium complanatum</name>
    <dbReference type="NCBI Taxonomy" id="34168"/>
    <lineage>
        <taxon>Eukaryota</taxon>
        <taxon>Viridiplantae</taxon>
        <taxon>Streptophyta</taxon>
        <taxon>Embryophyta</taxon>
        <taxon>Tracheophyta</taxon>
        <taxon>Lycopodiopsida</taxon>
        <taxon>Lycopodiales</taxon>
        <taxon>Lycopodiaceae</taxon>
        <taxon>Lycopodioideae</taxon>
        <taxon>Diphasiastrum</taxon>
    </lineage>
</organism>
<reference evidence="2" key="1">
    <citation type="journal article" date="2024" name="Proc. Natl. Acad. Sci. U.S.A.">
        <title>Extraordinary preservation of gene collinearity over three hundred million years revealed in homosporous lycophytes.</title>
        <authorList>
            <person name="Li C."/>
            <person name="Wickell D."/>
            <person name="Kuo L.Y."/>
            <person name="Chen X."/>
            <person name="Nie B."/>
            <person name="Liao X."/>
            <person name="Peng D."/>
            <person name="Ji J."/>
            <person name="Jenkins J."/>
            <person name="Williams M."/>
            <person name="Shu S."/>
            <person name="Plott C."/>
            <person name="Barry K."/>
            <person name="Rajasekar S."/>
            <person name="Grimwood J."/>
            <person name="Han X."/>
            <person name="Sun S."/>
            <person name="Hou Z."/>
            <person name="He W."/>
            <person name="Dai G."/>
            <person name="Sun C."/>
            <person name="Schmutz J."/>
            <person name="Leebens-Mack J.H."/>
            <person name="Li F.W."/>
            <person name="Wang L."/>
        </authorList>
    </citation>
    <scope>NUCLEOTIDE SEQUENCE [LARGE SCALE GENOMIC DNA]</scope>
    <source>
        <strain evidence="2">cv. PW_Plant_1</strain>
    </source>
</reference>
<name>A0ACC2C2E7_DIPCM</name>
<evidence type="ECO:0000313" key="2">
    <source>
        <dbReference type="Proteomes" id="UP001162992"/>
    </source>
</evidence>
<evidence type="ECO:0000313" key="1">
    <source>
        <dbReference type="EMBL" id="KAJ7536233.1"/>
    </source>
</evidence>
<protein>
    <submittedName>
        <fullName evidence="1">Uncharacterized protein</fullName>
    </submittedName>
</protein>
<gene>
    <name evidence="1" type="ORF">O6H91_12G061100</name>
</gene>
<dbReference type="EMBL" id="CM055103">
    <property type="protein sequence ID" value="KAJ7536233.1"/>
    <property type="molecule type" value="Genomic_DNA"/>
</dbReference>
<keyword evidence="2" id="KW-1185">Reference proteome</keyword>
<proteinExistence type="predicted"/>
<comment type="caution">
    <text evidence="1">The sequence shown here is derived from an EMBL/GenBank/DDBJ whole genome shotgun (WGS) entry which is preliminary data.</text>
</comment>